<evidence type="ECO:0000313" key="3">
    <source>
        <dbReference type="WBParaSite" id="TREG1_54930.1"/>
    </source>
</evidence>
<protein>
    <submittedName>
        <fullName evidence="3">Uncharacterized protein</fullName>
    </submittedName>
</protein>
<keyword evidence="1" id="KW-1133">Transmembrane helix</keyword>
<name>A0AA85JV83_TRIRE</name>
<keyword evidence="1" id="KW-0472">Membrane</keyword>
<keyword evidence="2" id="KW-1185">Reference proteome</keyword>
<evidence type="ECO:0000256" key="1">
    <source>
        <dbReference type="SAM" id="Phobius"/>
    </source>
</evidence>
<reference evidence="3" key="2">
    <citation type="submission" date="2023-11" db="UniProtKB">
        <authorList>
            <consortium name="WormBaseParasite"/>
        </authorList>
    </citation>
    <scope>IDENTIFICATION</scope>
</reference>
<dbReference type="WBParaSite" id="TREG1_54930.1">
    <property type="protein sequence ID" value="TREG1_54930.1"/>
    <property type="gene ID" value="TREG1_54930"/>
</dbReference>
<sequence>MKFIKIKPEKLRTAFYHILSTCVLLFACLTLIILQTIFAYCVPKSSDIAWPSVLIPFGYIPAALLVLTAASTLFAGLTDSEICSTMSVVSCVFPLIMTTAVACTTLQQYVDRSLYKTSMLIMGIVNIIIAVLCLTHSILLCIDIRDCLPKINVEKPEENEVNNKTKLNVNDALHTEITTHEGDTKLKMIDYRSFIDSVFYQAYFLTSKRACLFRHKSMTVLLN</sequence>
<keyword evidence="1" id="KW-0812">Transmembrane</keyword>
<feature type="transmembrane region" description="Helical" evidence="1">
    <location>
        <begin position="49"/>
        <end position="75"/>
    </location>
</feature>
<proteinExistence type="predicted"/>
<dbReference type="Proteomes" id="UP000050795">
    <property type="component" value="Unassembled WGS sequence"/>
</dbReference>
<accession>A0AA85JV83</accession>
<feature type="transmembrane region" description="Helical" evidence="1">
    <location>
        <begin position="87"/>
        <end position="107"/>
    </location>
</feature>
<evidence type="ECO:0000313" key="2">
    <source>
        <dbReference type="Proteomes" id="UP000050795"/>
    </source>
</evidence>
<dbReference type="AlphaFoldDB" id="A0AA85JV83"/>
<dbReference type="PROSITE" id="PS51257">
    <property type="entry name" value="PROKAR_LIPOPROTEIN"/>
    <property type="match status" value="1"/>
</dbReference>
<feature type="transmembrane region" description="Helical" evidence="1">
    <location>
        <begin position="119"/>
        <end position="142"/>
    </location>
</feature>
<organism evidence="2 3">
    <name type="scientific">Trichobilharzia regenti</name>
    <name type="common">Nasal bird schistosome</name>
    <dbReference type="NCBI Taxonomy" id="157069"/>
    <lineage>
        <taxon>Eukaryota</taxon>
        <taxon>Metazoa</taxon>
        <taxon>Spiralia</taxon>
        <taxon>Lophotrochozoa</taxon>
        <taxon>Platyhelminthes</taxon>
        <taxon>Trematoda</taxon>
        <taxon>Digenea</taxon>
        <taxon>Strigeidida</taxon>
        <taxon>Schistosomatoidea</taxon>
        <taxon>Schistosomatidae</taxon>
        <taxon>Trichobilharzia</taxon>
    </lineage>
</organism>
<reference evidence="2" key="1">
    <citation type="submission" date="2022-06" db="EMBL/GenBank/DDBJ databases">
        <authorList>
            <person name="Berger JAMES D."/>
            <person name="Berger JAMES D."/>
        </authorList>
    </citation>
    <scope>NUCLEOTIDE SEQUENCE [LARGE SCALE GENOMIC DNA]</scope>
</reference>